<evidence type="ECO:0000256" key="1">
    <source>
        <dbReference type="SAM" id="Phobius"/>
    </source>
</evidence>
<comment type="caution">
    <text evidence="2">The sequence shown here is derived from an EMBL/GenBank/DDBJ whole genome shotgun (WGS) entry which is preliminary data.</text>
</comment>
<evidence type="ECO:0008006" key="4">
    <source>
        <dbReference type="Google" id="ProtNLM"/>
    </source>
</evidence>
<keyword evidence="3" id="KW-1185">Reference proteome</keyword>
<dbReference type="InterPro" id="IPR008480">
    <property type="entry name" value="DUF761_pln"/>
</dbReference>
<accession>A0AAN8ZBM0</accession>
<dbReference type="PANTHER" id="PTHR35997">
    <property type="entry name" value="COTTON FIBER PROTEIN-RELATED"/>
    <property type="match status" value="1"/>
</dbReference>
<keyword evidence="1" id="KW-1133">Transmembrane helix</keyword>
<dbReference type="EMBL" id="JBAMMX010000010">
    <property type="protein sequence ID" value="KAK6932191.1"/>
    <property type="molecule type" value="Genomic_DNA"/>
</dbReference>
<dbReference type="PANTHER" id="PTHR35997:SF6">
    <property type="entry name" value="COTTON FIBER PROTEIN"/>
    <property type="match status" value="1"/>
</dbReference>
<sequence length="267" mass="31211">MAKHQVSVIGNSSTQQNVKGVSFSAFVLSVLIYVSIFYVFNFSPDTLFKNTKFWFLISNALILIIAVDSGAFSSSNEDDDHSYDEPLIISRPQEVVRKEEIDHTLPEKKQVEMSYANDEVQEKREILQEKREIHIVIKSDSSEHGEFSKEKALQLIEKAWDATVDTNKEDQETCHEHGHREFNINDQNKSELCLLETERVENDRFNINDQNNNELCLLETERVEKDVDEEDEYSDLSNEELNRRVEEFIQNFNRQIRLQEIQNFGEN</sequence>
<keyword evidence="1" id="KW-0812">Transmembrane</keyword>
<dbReference type="AlphaFoldDB" id="A0AAN8ZBM0"/>
<protein>
    <recommendedName>
        <fullName evidence="4">DUF4408 domain-containing protein</fullName>
    </recommendedName>
</protein>
<keyword evidence="1" id="KW-0472">Membrane</keyword>
<evidence type="ECO:0000313" key="3">
    <source>
        <dbReference type="Proteomes" id="UP001370490"/>
    </source>
</evidence>
<gene>
    <name evidence="2" type="ORF">RJ641_001815</name>
</gene>
<name>A0AAN8ZBM0_9MAGN</name>
<evidence type="ECO:0000313" key="2">
    <source>
        <dbReference type="EMBL" id="KAK6932191.1"/>
    </source>
</evidence>
<organism evidence="2 3">
    <name type="scientific">Dillenia turbinata</name>
    <dbReference type="NCBI Taxonomy" id="194707"/>
    <lineage>
        <taxon>Eukaryota</taxon>
        <taxon>Viridiplantae</taxon>
        <taxon>Streptophyta</taxon>
        <taxon>Embryophyta</taxon>
        <taxon>Tracheophyta</taxon>
        <taxon>Spermatophyta</taxon>
        <taxon>Magnoliopsida</taxon>
        <taxon>eudicotyledons</taxon>
        <taxon>Gunneridae</taxon>
        <taxon>Pentapetalae</taxon>
        <taxon>Dilleniales</taxon>
        <taxon>Dilleniaceae</taxon>
        <taxon>Dillenia</taxon>
    </lineage>
</organism>
<feature type="transmembrane region" description="Helical" evidence="1">
    <location>
        <begin position="20"/>
        <end position="41"/>
    </location>
</feature>
<feature type="transmembrane region" description="Helical" evidence="1">
    <location>
        <begin position="53"/>
        <end position="72"/>
    </location>
</feature>
<reference evidence="2 3" key="1">
    <citation type="submission" date="2023-12" db="EMBL/GenBank/DDBJ databases">
        <title>A high-quality genome assembly for Dillenia turbinata (Dilleniales).</title>
        <authorList>
            <person name="Chanderbali A."/>
        </authorList>
    </citation>
    <scope>NUCLEOTIDE SEQUENCE [LARGE SCALE GENOMIC DNA]</scope>
    <source>
        <strain evidence="2">LSX21</strain>
        <tissue evidence="2">Leaf</tissue>
    </source>
</reference>
<proteinExistence type="predicted"/>
<dbReference type="Proteomes" id="UP001370490">
    <property type="component" value="Unassembled WGS sequence"/>
</dbReference>
<dbReference type="Pfam" id="PF05553">
    <property type="entry name" value="DUF761"/>
    <property type="match status" value="1"/>
</dbReference>